<feature type="compositionally biased region" description="Pro residues" evidence="1">
    <location>
        <begin position="59"/>
        <end position="69"/>
    </location>
</feature>
<organism evidence="3 4">
    <name type="scientific">Phytophthora fragariae</name>
    <dbReference type="NCBI Taxonomy" id="53985"/>
    <lineage>
        <taxon>Eukaryota</taxon>
        <taxon>Sar</taxon>
        <taxon>Stramenopiles</taxon>
        <taxon>Oomycota</taxon>
        <taxon>Peronosporomycetes</taxon>
        <taxon>Peronosporales</taxon>
        <taxon>Peronosporaceae</taxon>
        <taxon>Phytophthora</taxon>
    </lineage>
</organism>
<proteinExistence type="predicted"/>
<reference evidence="3 4" key="1">
    <citation type="submission" date="2018-09" db="EMBL/GenBank/DDBJ databases">
        <title>Genomic investigation of the strawberry pathogen Phytophthora fragariae indicates pathogenicity is determined by transcriptional variation in three key races.</title>
        <authorList>
            <person name="Adams T.M."/>
            <person name="Armitage A.D."/>
            <person name="Sobczyk M.K."/>
            <person name="Bates H.J."/>
            <person name="Dunwell J.M."/>
            <person name="Nellist C.F."/>
            <person name="Harrison R.J."/>
        </authorList>
    </citation>
    <scope>NUCLEOTIDE SEQUENCE [LARGE SCALE GENOMIC DNA]</scope>
    <source>
        <strain evidence="3 4">SCRP245</strain>
    </source>
</reference>
<accession>A0A6A3GGL2</accession>
<evidence type="ECO:0000313" key="4">
    <source>
        <dbReference type="Proteomes" id="UP000460718"/>
    </source>
</evidence>
<evidence type="ECO:0000256" key="2">
    <source>
        <dbReference type="SAM" id="SignalP"/>
    </source>
</evidence>
<keyword evidence="2" id="KW-0732">Signal</keyword>
<feature type="chain" id="PRO_5025332435" description="Secreted protein" evidence="2">
    <location>
        <begin position="21"/>
        <end position="95"/>
    </location>
</feature>
<name>A0A6A3GGL2_9STRA</name>
<evidence type="ECO:0000256" key="1">
    <source>
        <dbReference type="SAM" id="MobiDB-lite"/>
    </source>
</evidence>
<dbReference type="Proteomes" id="UP000460718">
    <property type="component" value="Unassembled WGS sequence"/>
</dbReference>
<evidence type="ECO:0000313" key="3">
    <source>
        <dbReference type="EMBL" id="KAE8956689.1"/>
    </source>
</evidence>
<dbReference type="EMBL" id="QXFW01007659">
    <property type="protein sequence ID" value="KAE8956689.1"/>
    <property type="molecule type" value="Genomic_DNA"/>
</dbReference>
<dbReference type="AlphaFoldDB" id="A0A6A3GGL2"/>
<comment type="caution">
    <text evidence="3">The sequence shown here is derived from an EMBL/GenBank/DDBJ whole genome shotgun (WGS) entry which is preliminary data.</text>
</comment>
<feature type="region of interest" description="Disordered" evidence="1">
    <location>
        <begin position="30"/>
        <end position="73"/>
    </location>
</feature>
<feature type="compositionally biased region" description="Polar residues" evidence="1">
    <location>
        <begin position="36"/>
        <end position="50"/>
    </location>
</feature>
<feature type="signal peptide" evidence="2">
    <location>
        <begin position="1"/>
        <end position="20"/>
    </location>
</feature>
<sequence length="95" mass="9995">MLKWLLAGLEATGVCTKVRALTLLLLQHSAKVPPTEANNRPSARPSSCHATIQPKQTTGPPPDFPPATPPSSSSTICAVLFCSNARMRSPTSSPT</sequence>
<evidence type="ECO:0008006" key="5">
    <source>
        <dbReference type="Google" id="ProtNLM"/>
    </source>
</evidence>
<gene>
    <name evidence="3" type="ORF">PF011_g31395</name>
</gene>
<protein>
    <recommendedName>
        <fullName evidence="5">Secreted protein</fullName>
    </recommendedName>
</protein>